<keyword evidence="6" id="KW-0843">Virulence</keyword>
<evidence type="ECO:0000256" key="7">
    <source>
        <dbReference type="ARBA" id="ARBA00023136"/>
    </source>
</evidence>
<keyword evidence="3" id="KW-0964">Secreted</keyword>
<evidence type="ECO:0000256" key="4">
    <source>
        <dbReference type="ARBA" id="ARBA00022656"/>
    </source>
</evidence>
<gene>
    <name evidence="9" type="ORF">OEZ49_02015</name>
</gene>
<evidence type="ECO:0000256" key="6">
    <source>
        <dbReference type="ARBA" id="ARBA00023026"/>
    </source>
</evidence>
<dbReference type="EMBL" id="JAOVQN010000002">
    <property type="protein sequence ID" value="MCU9836531.1"/>
    <property type="molecule type" value="Genomic_DNA"/>
</dbReference>
<dbReference type="InterPro" id="IPR003995">
    <property type="entry name" value="RTX_toxin_determinant-A"/>
</dbReference>
<dbReference type="PRINTS" id="PR01488">
    <property type="entry name" value="RTXTOXINA"/>
</dbReference>
<name>A0ABT2WKV1_9RHOB</name>
<dbReference type="Pfam" id="PF00353">
    <property type="entry name" value="HemolysinCabind"/>
    <property type="match status" value="5"/>
</dbReference>
<organism evidence="9 10">
    <name type="scientific">Ruegeria marisflavi</name>
    <dbReference type="NCBI Taxonomy" id="2984152"/>
    <lineage>
        <taxon>Bacteria</taxon>
        <taxon>Pseudomonadati</taxon>
        <taxon>Pseudomonadota</taxon>
        <taxon>Alphaproteobacteria</taxon>
        <taxon>Rhodobacterales</taxon>
        <taxon>Roseobacteraceae</taxon>
        <taxon>Ruegeria</taxon>
    </lineage>
</organism>
<keyword evidence="7" id="KW-0472">Membrane</keyword>
<dbReference type="InterPro" id="IPR018511">
    <property type="entry name" value="Hemolysin-typ_Ca-bd_CS"/>
</dbReference>
<dbReference type="InterPro" id="IPR001343">
    <property type="entry name" value="Hemolysn_Ca-bd"/>
</dbReference>
<feature type="region of interest" description="Disordered" evidence="8">
    <location>
        <begin position="439"/>
        <end position="458"/>
    </location>
</feature>
<dbReference type="InterPro" id="IPR011049">
    <property type="entry name" value="Serralysin-like_metalloprot_C"/>
</dbReference>
<protein>
    <recommendedName>
        <fullName evidence="11">Calcium-binding protein</fullName>
    </recommendedName>
</protein>
<sequence>MAIISQPSGDPFIVNSDPTGFQDDAEAARLTNGYVVVWHDTDEMLGNHRILARMYDADGTPGPAFEVLDDTSGIESELSVVALSDGGFVVFHTGAVVDGSSTGIEGQRVDASGTLVGDPFQVNTHTNSVQKEPDAVLLNNGNLAVVWDSFVFDDRFSYGIAGQILTTTGTSSDPDFVVNTTVENGQTDASIAALATGGFVVTWLSEDRDIYAQRFDGSGSKLGPEFLVNSGVDPDVVALSGGGFAVFFTQSVNTPGLGTISKIAVRFYDSGGAPVGSEIRLDGGHDFDSYRPSATQLSNGDLLVMWGSDGLRGTGAVHPPGLYVQRLSATGELIGDEVLVNDDPLVSAAGGDYLTALSDGSAIATFTVANGSGPAWHEVAAQLLTSVEVPDGSGSGTIIGTPGSDELNGTEGDDQIEARGGDDVIFANGGNDLLLGEAGDDTLQGGEGDDTLDGGAGNDDIWGGSGTDTARFNVASTEVSGGLSGAIFTLVTSEGTDSVREVEFFEFTDRTLSLVDLLDLVSGGGTGPIEGTPEADVLNGTAGDDTILGLDGNDRLIGDTGNDSMDGGLGADTLNGGDGDDIIIGGPGADDLRDIVYAGEGNDSVDAGAGNDLVYGQGGNDTIAGGFGVDEVQGQDGDDVITGSAFSDLVFGGAGNDFVNGGFGHDRINGGTGADKFYHLGIFDHGSDWVQDYNAAEGDVLLFGNAAATRADFQVNFDHTASAEGERAGDDAVQEAFVIYRPTGQIMWALVDGQGQSSINLQIGGDVFDLLA</sequence>
<evidence type="ECO:0000256" key="3">
    <source>
        <dbReference type="ARBA" id="ARBA00022525"/>
    </source>
</evidence>
<dbReference type="PROSITE" id="PS00330">
    <property type="entry name" value="HEMOLYSIN_CALCIUM"/>
    <property type="match status" value="4"/>
</dbReference>
<keyword evidence="10" id="KW-1185">Reference proteome</keyword>
<dbReference type="Gene3D" id="2.150.10.10">
    <property type="entry name" value="Serralysin-like metalloprotease, C-terminal"/>
    <property type="match status" value="4"/>
</dbReference>
<evidence type="ECO:0000256" key="2">
    <source>
        <dbReference type="ARBA" id="ARBA00004613"/>
    </source>
</evidence>
<dbReference type="PRINTS" id="PR00313">
    <property type="entry name" value="CABNDNGRPT"/>
</dbReference>
<evidence type="ECO:0000256" key="1">
    <source>
        <dbReference type="ARBA" id="ARBA00004370"/>
    </source>
</evidence>
<accession>A0ABT2WKV1</accession>
<dbReference type="RefSeq" id="WP_263386763.1">
    <property type="nucleotide sequence ID" value="NZ_JAOVQN010000002.1"/>
</dbReference>
<evidence type="ECO:0000256" key="5">
    <source>
        <dbReference type="ARBA" id="ARBA00022737"/>
    </source>
</evidence>
<evidence type="ECO:0000256" key="8">
    <source>
        <dbReference type="SAM" id="MobiDB-lite"/>
    </source>
</evidence>
<dbReference type="SUPFAM" id="SSF51120">
    <property type="entry name" value="beta-Roll"/>
    <property type="match status" value="3"/>
</dbReference>
<evidence type="ECO:0008006" key="11">
    <source>
        <dbReference type="Google" id="ProtNLM"/>
    </source>
</evidence>
<dbReference type="PANTHER" id="PTHR38340">
    <property type="entry name" value="S-LAYER PROTEIN"/>
    <property type="match status" value="1"/>
</dbReference>
<dbReference type="InterPro" id="IPR050557">
    <property type="entry name" value="RTX_toxin/Mannuronan_C5-epim"/>
</dbReference>
<keyword evidence="5" id="KW-0677">Repeat</keyword>
<proteinExistence type="predicted"/>
<dbReference type="PANTHER" id="PTHR38340:SF1">
    <property type="entry name" value="S-LAYER PROTEIN"/>
    <property type="match status" value="1"/>
</dbReference>
<dbReference type="Proteomes" id="UP001321014">
    <property type="component" value="Unassembled WGS sequence"/>
</dbReference>
<evidence type="ECO:0000313" key="10">
    <source>
        <dbReference type="Proteomes" id="UP001321014"/>
    </source>
</evidence>
<reference evidence="9 10" key="1">
    <citation type="submission" date="2022-10" db="EMBL/GenBank/DDBJ databases">
        <title>Ruegeria sp. nov., isolated from ocean surface water.</title>
        <authorList>
            <person name="He W."/>
            <person name="Wang L."/>
            <person name="Zhang D.-F."/>
        </authorList>
    </citation>
    <scope>NUCLEOTIDE SEQUENCE [LARGE SCALE GENOMIC DNA]</scope>
    <source>
        <strain evidence="9 10">WL0004</strain>
    </source>
</reference>
<keyword evidence="4" id="KW-0800">Toxin</keyword>
<comment type="caution">
    <text evidence="9">The sequence shown here is derived from an EMBL/GenBank/DDBJ whole genome shotgun (WGS) entry which is preliminary data.</text>
</comment>
<evidence type="ECO:0000313" key="9">
    <source>
        <dbReference type="EMBL" id="MCU9836531.1"/>
    </source>
</evidence>
<comment type="subcellular location">
    <subcellularLocation>
        <location evidence="1">Membrane</location>
    </subcellularLocation>
    <subcellularLocation>
        <location evidence="2">Secreted</location>
    </subcellularLocation>
</comment>